<dbReference type="Proteomes" id="UP000536262">
    <property type="component" value="Unassembled WGS sequence"/>
</dbReference>
<accession>A0A7X0KNN0</accession>
<gene>
    <name evidence="2" type="ORF">GGR00_005167</name>
</gene>
<evidence type="ECO:0000313" key="2">
    <source>
        <dbReference type="EMBL" id="MBB6357345.1"/>
    </source>
</evidence>
<dbReference type="AlphaFoldDB" id="A0A7X0KNN0"/>
<sequence length="61" mass="6964">MERDTKGDAMTAKTLRRRMSEKRRQHIFSENCTGQPGTVVHLKREAQASVGYELALLPIHL</sequence>
<evidence type="ECO:0000256" key="1">
    <source>
        <dbReference type="SAM" id="MobiDB-lite"/>
    </source>
</evidence>
<dbReference type="RefSeq" id="WP_184702087.1">
    <property type="nucleotide sequence ID" value="NZ_BAABEG010000001.1"/>
</dbReference>
<protein>
    <submittedName>
        <fullName evidence="2">Uncharacterized protein</fullName>
    </submittedName>
</protein>
<keyword evidence="3" id="KW-1185">Reference proteome</keyword>
<evidence type="ECO:0000313" key="3">
    <source>
        <dbReference type="Proteomes" id="UP000536262"/>
    </source>
</evidence>
<comment type="caution">
    <text evidence="2">The sequence shown here is derived from an EMBL/GenBank/DDBJ whole genome shotgun (WGS) entry which is preliminary data.</text>
</comment>
<reference evidence="2 3" key="1">
    <citation type="submission" date="2020-08" db="EMBL/GenBank/DDBJ databases">
        <title>Genomic Encyclopedia of Type Strains, Phase IV (KMG-IV): sequencing the most valuable type-strain genomes for metagenomic binning, comparative biology and taxonomic classification.</title>
        <authorList>
            <person name="Goeker M."/>
        </authorList>
    </citation>
    <scope>NUCLEOTIDE SEQUENCE [LARGE SCALE GENOMIC DNA]</scope>
    <source>
        <strain evidence="2 3">DSM 7051</strain>
    </source>
</reference>
<dbReference type="EMBL" id="JACHOU010000023">
    <property type="protein sequence ID" value="MBB6357345.1"/>
    <property type="molecule type" value="Genomic_DNA"/>
</dbReference>
<name>A0A7X0KNN0_9HYPH</name>
<feature type="compositionally biased region" description="Basic residues" evidence="1">
    <location>
        <begin position="14"/>
        <end position="23"/>
    </location>
</feature>
<feature type="region of interest" description="Disordered" evidence="1">
    <location>
        <begin position="1"/>
        <end position="23"/>
    </location>
</feature>
<organism evidence="2 3">
    <name type="scientific">Aminobacter aganoensis</name>
    <dbReference type="NCBI Taxonomy" id="83264"/>
    <lineage>
        <taxon>Bacteria</taxon>
        <taxon>Pseudomonadati</taxon>
        <taxon>Pseudomonadota</taxon>
        <taxon>Alphaproteobacteria</taxon>
        <taxon>Hyphomicrobiales</taxon>
        <taxon>Phyllobacteriaceae</taxon>
        <taxon>Aminobacter</taxon>
    </lineage>
</organism>
<proteinExistence type="predicted"/>